<dbReference type="Gene3D" id="3.20.20.10">
    <property type="entry name" value="Alanine racemase"/>
    <property type="match status" value="1"/>
</dbReference>
<sequence>MHPASYRDTWAEISLDAIEHNARTFKKNLQRGCKLMAVVKADGYGHGAYETARAALRAGAEYLAVALLDEALELRAAGITEPLLVLGYTPPRSVEKAVRAGVTLTVFTTDVLEAVEAAAAVSSRTPARIHLKVDTGMTRIGVRTAEEARSIARQAIQTPGVALEGIFTHFATADSADDTFTREQFRRFMNIVDHISDDGIDIPLRHCCNSAATMQYPDMHLDMVRVGISLYGLLPSVASERDTHPLKPAMQFKTRLVQVKDVEVGTPVSYGGTFIAERPTRIGTIPAGYADGLSRSLSNRGDMLLHGRRVRIAGRVCMDQTMLDITDVENTEEGDPVTIFGKSGDAFLHVDEIAELMDTINYEVVCLIGKRVPRVYLYKGKPAASVNHLIGEIPAQDSPS</sequence>
<reference evidence="8 11" key="2">
    <citation type="submission" date="2022-05" db="EMBL/GenBank/DDBJ databases">
        <title>Genome Sequencing of Bee-Associated Microbes.</title>
        <authorList>
            <person name="Dunlap C."/>
        </authorList>
    </citation>
    <scope>NUCLEOTIDE SEQUENCE [LARGE SCALE GENOMIC DNA]</scope>
    <source>
        <strain evidence="8 11">NRRL B-23120</strain>
    </source>
</reference>
<dbReference type="SMART" id="SM01005">
    <property type="entry name" value="Ala_racemase_C"/>
    <property type="match status" value="1"/>
</dbReference>
<dbReference type="PANTHER" id="PTHR30511:SF0">
    <property type="entry name" value="ALANINE RACEMASE, CATABOLIC-RELATED"/>
    <property type="match status" value="1"/>
</dbReference>
<dbReference type="GeneID" id="95373647"/>
<dbReference type="UniPathway" id="UPA00042">
    <property type="reaction ID" value="UER00497"/>
</dbReference>
<dbReference type="GO" id="GO:0009252">
    <property type="term" value="P:peptidoglycan biosynthetic process"/>
    <property type="evidence" value="ECO:0007669"/>
    <property type="project" value="TreeGrafter"/>
</dbReference>
<dbReference type="Proteomes" id="UP000288943">
    <property type="component" value="Chromosome"/>
</dbReference>
<dbReference type="PROSITE" id="PS00395">
    <property type="entry name" value="ALANINE_RACEMASE"/>
    <property type="match status" value="1"/>
</dbReference>
<evidence type="ECO:0000313" key="11">
    <source>
        <dbReference type="Proteomes" id="UP001527202"/>
    </source>
</evidence>
<dbReference type="InterPro" id="IPR020622">
    <property type="entry name" value="Ala_racemase_pyridoxalP-BS"/>
</dbReference>
<keyword evidence="11" id="KW-1185">Reference proteome</keyword>
<evidence type="ECO:0000256" key="2">
    <source>
        <dbReference type="ARBA" id="ARBA00022898"/>
    </source>
</evidence>
<feature type="active site" description="Proton acceptor; specific for D-alanine" evidence="4">
    <location>
        <position position="40"/>
    </location>
</feature>
<evidence type="ECO:0000259" key="7">
    <source>
        <dbReference type="SMART" id="SM01005"/>
    </source>
</evidence>
<feature type="binding site" evidence="4 6">
    <location>
        <position position="318"/>
    </location>
    <ligand>
        <name>substrate</name>
    </ligand>
</feature>
<evidence type="ECO:0000256" key="4">
    <source>
        <dbReference type="HAMAP-Rule" id="MF_01201"/>
    </source>
</evidence>
<accession>A0A410WQ84</accession>
<comment type="similarity">
    <text evidence="4">Belongs to the alanine racemase family.</text>
</comment>
<dbReference type="CDD" id="cd00430">
    <property type="entry name" value="PLPDE_III_AR"/>
    <property type="match status" value="1"/>
</dbReference>
<dbReference type="PANTHER" id="PTHR30511">
    <property type="entry name" value="ALANINE RACEMASE"/>
    <property type="match status" value="1"/>
</dbReference>
<dbReference type="AlphaFoldDB" id="A0A410WQ84"/>
<name>A0A410WQ84_9BACL</name>
<comment type="pathway">
    <text evidence="4">Amino-acid biosynthesis; D-alanine biosynthesis; D-alanine from L-alanine: step 1/1.</text>
</comment>
<dbReference type="EMBL" id="JAMDMJ010000010">
    <property type="protein sequence ID" value="MCY9596124.1"/>
    <property type="molecule type" value="Genomic_DNA"/>
</dbReference>
<dbReference type="RefSeq" id="WP_042233928.1">
    <property type="nucleotide sequence ID" value="NZ_CP026520.1"/>
</dbReference>
<organism evidence="9 10">
    <name type="scientific">Paenibacillus chitinolyticus</name>
    <dbReference type="NCBI Taxonomy" id="79263"/>
    <lineage>
        <taxon>Bacteria</taxon>
        <taxon>Bacillati</taxon>
        <taxon>Bacillota</taxon>
        <taxon>Bacilli</taxon>
        <taxon>Bacillales</taxon>
        <taxon>Paenibacillaceae</taxon>
        <taxon>Paenibacillus</taxon>
    </lineage>
</organism>
<evidence type="ECO:0000256" key="3">
    <source>
        <dbReference type="ARBA" id="ARBA00023235"/>
    </source>
</evidence>
<dbReference type="SUPFAM" id="SSF51419">
    <property type="entry name" value="PLP-binding barrel"/>
    <property type="match status" value="1"/>
</dbReference>
<dbReference type="Pfam" id="PF01168">
    <property type="entry name" value="Ala_racemase_N"/>
    <property type="match status" value="1"/>
</dbReference>
<gene>
    <name evidence="8" type="primary">alr</name>
    <name evidence="8" type="ORF">M5X16_10080</name>
    <name evidence="9" type="ORF">PC41400_02310</name>
</gene>
<dbReference type="InterPro" id="IPR011079">
    <property type="entry name" value="Ala_racemase_C"/>
</dbReference>
<dbReference type="EC" id="5.1.1.1" evidence="4"/>
<evidence type="ECO:0000313" key="8">
    <source>
        <dbReference type="EMBL" id="MCY9596124.1"/>
    </source>
</evidence>
<evidence type="ECO:0000256" key="5">
    <source>
        <dbReference type="PIRSR" id="PIRSR600821-50"/>
    </source>
</evidence>
<dbReference type="Gene3D" id="2.40.37.10">
    <property type="entry name" value="Lyase, Ornithine Decarboxylase, Chain A, domain 1"/>
    <property type="match status" value="1"/>
</dbReference>
<dbReference type="GO" id="GO:0008784">
    <property type="term" value="F:alanine racemase activity"/>
    <property type="evidence" value="ECO:0007669"/>
    <property type="project" value="UniProtKB-UniRule"/>
</dbReference>
<feature type="domain" description="Alanine racemase C-terminal" evidence="7">
    <location>
        <begin position="249"/>
        <end position="377"/>
    </location>
</feature>
<dbReference type="GO" id="GO:0030170">
    <property type="term" value="F:pyridoxal phosphate binding"/>
    <property type="evidence" value="ECO:0007669"/>
    <property type="project" value="UniProtKB-UniRule"/>
</dbReference>
<comment type="cofactor">
    <cofactor evidence="1 4 5">
        <name>pyridoxal 5'-phosphate</name>
        <dbReference type="ChEBI" id="CHEBI:597326"/>
    </cofactor>
</comment>
<feature type="binding site" evidence="4 6">
    <location>
        <position position="139"/>
    </location>
    <ligand>
        <name>substrate</name>
    </ligand>
</feature>
<dbReference type="NCBIfam" id="TIGR00492">
    <property type="entry name" value="alr"/>
    <property type="match status" value="1"/>
</dbReference>
<keyword evidence="2 4" id="KW-0663">Pyridoxal phosphate</keyword>
<dbReference type="EMBL" id="CP026520">
    <property type="protein sequence ID" value="QAV16588.1"/>
    <property type="molecule type" value="Genomic_DNA"/>
</dbReference>
<keyword evidence="3 4" id="KW-0413">Isomerase</keyword>
<dbReference type="PRINTS" id="PR00992">
    <property type="entry name" value="ALARACEMASE"/>
</dbReference>
<feature type="active site" description="Proton acceptor; specific for L-alanine" evidence="4">
    <location>
        <position position="270"/>
    </location>
</feature>
<evidence type="ECO:0000256" key="6">
    <source>
        <dbReference type="PIRSR" id="PIRSR600821-52"/>
    </source>
</evidence>
<dbReference type="Proteomes" id="UP001527202">
    <property type="component" value="Unassembled WGS sequence"/>
</dbReference>
<evidence type="ECO:0000313" key="10">
    <source>
        <dbReference type="Proteomes" id="UP000288943"/>
    </source>
</evidence>
<dbReference type="FunFam" id="3.20.20.10:FF:000002">
    <property type="entry name" value="Alanine racemase"/>
    <property type="match status" value="1"/>
</dbReference>
<feature type="modified residue" description="N6-(pyridoxal phosphate)lysine" evidence="4 5">
    <location>
        <position position="40"/>
    </location>
</feature>
<dbReference type="KEGG" id="pchi:PC41400_02310"/>
<evidence type="ECO:0000256" key="1">
    <source>
        <dbReference type="ARBA" id="ARBA00001933"/>
    </source>
</evidence>
<comment type="catalytic activity">
    <reaction evidence="4">
        <text>L-alanine = D-alanine</text>
        <dbReference type="Rhea" id="RHEA:20249"/>
        <dbReference type="ChEBI" id="CHEBI:57416"/>
        <dbReference type="ChEBI" id="CHEBI:57972"/>
        <dbReference type="EC" id="5.1.1.1"/>
    </reaction>
</comment>
<protein>
    <recommendedName>
        <fullName evidence="4">Alanine racemase</fullName>
        <ecNumber evidence="4">5.1.1.1</ecNumber>
    </recommendedName>
</protein>
<dbReference type="InterPro" id="IPR029066">
    <property type="entry name" value="PLP-binding_barrel"/>
</dbReference>
<proteinExistence type="inferred from homology"/>
<dbReference type="InterPro" id="IPR001608">
    <property type="entry name" value="Ala_racemase_N"/>
</dbReference>
<dbReference type="SUPFAM" id="SSF50621">
    <property type="entry name" value="Alanine racemase C-terminal domain-like"/>
    <property type="match status" value="1"/>
</dbReference>
<dbReference type="OrthoDB" id="9813814at2"/>
<evidence type="ECO:0000313" key="9">
    <source>
        <dbReference type="EMBL" id="QAV16588.1"/>
    </source>
</evidence>
<comment type="function">
    <text evidence="4">Catalyzes the interconversion of L-alanine and D-alanine. May also act on other amino acids.</text>
</comment>
<dbReference type="Pfam" id="PF00842">
    <property type="entry name" value="Ala_racemase_C"/>
    <property type="match status" value="1"/>
</dbReference>
<dbReference type="InterPro" id="IPR000821">
    <property type="entry name" value="Ala_racemase"/>
</dbReference>
<dbReference type="HAMAP" id="MF_01201">
    <property type="entry name" value="Ala_racemase"/>
    <property type="match status" value="1"/>
</dbReference>
<dbReference type="InterPro" id="IPR009006">
    <property type="entry name" value="Ala_racemase/Decarboxylase_C"/>
</dbReference>
<reference evidence="9 10" key="1">
    <citation type="submission" date="2018-01" db="EMBL/GenBank/DDBJ databases">
        <title>The whole genome sequencing and assembly of Paenibacillus chitinolyticus KCCM 41400 strain.</title>
        <authorList>
            <person name="Kim J.-Y."/>
            <person name="Park M.-K."/>
            <person name="Lee Y.-J."/>
            <person name="Yi H."/>
            <person name="Bahn Y.-S."/>
            <person name="Kim J.F."/>
            <person name="Lee D.-W."/>
        </authorList>
    </citation>
    <scope>NUCLEOTIDE SEQUENCE [LARGE SCALE GENOMIC DNA]</scope>
    <source>
        <strain evidence="9 10">KCCM 41400</strain>
    </source>
</reference>
<dbReference type="GO" id="GO:0005829">
    <property type="term" value="C:cytosol"/>
    <property type="evidence" value="ECO:0007669"/>
    <property type="project" value="TreeGrafter"/>
</dbReference>
<dbReference type="GO" id="GO:0030632">
    <property type="term" value="P:D-alanine biosynthetic process"/>
    <property type="evidence" value="ECO:0007669"/>
    <property type="project" value="UniProtKB-UniRule"/>
</dbReference>